<dbReference type="Proteomes" id="UP000310541">
    <property type="component" value="Unassembled WGS sequence"/>
</dbReference>
<protein>
    <submittedName>
        <fullName evidence="2">Uncharacterized protein</fullName>
    </submittedName>
</protein>
<feature type="transmembrane region" description="Helical" evidence="1">
    <location>
        <begin position="107"/>
        <end position="129"/>
    </location>
</feature>
<gene>
    <name evidence="2" type="ORF">FBF83_05690</name>
</gene>
<comment type="caution">
    <text evidence="2">The sequence shown here is derived from an EMBL/GenBank/DDBJ whole genome shotgun (WGS) entry which is preliminary data.</text>
</comment>
<feature type="transmembrane region" description="Helical" evidence="1">
    <location>
        <begin position="72"/>
        <end position="95"/>
    </location>
</feature>
<dbReference type="EMBL" id="SWFM01000001">
    <property type="protein sequence ID" value="TKD72281.1"/>
    <property type="molecule type" value="Genomic_DNA"/>
</dbReference>
<accession>A0A4U1MNE4</accession>
<dbReference type="AlphaFoldDB" id="A0A4U1MNE4"/>
<name>A0A4U1MNE4_9BACL</name>
<feature type="transmembrane region" description="Helical" evidence="1">
    <location>
        <begin position="158"/>
        <end position="179"/>
    </location>
</feature>
<reference evidence="2 3" key="1">
    <citation type="submission" date="2019-04" db="EMBL/GenBank/DDBJ databases">
        <title>Genome sequence of Bacillus hwajinpoensis strain Y2.</title>
        <authorList>
            <person name="Fair J.L."/>
            <person name="Maclea K.S."/>
        </authorList>
    </citation>
    <scope>NUCLEOTIDE SEQUENCE [LARGE SCALE GENOMIC DNA]</scope>
    <source>
        <strain evidence="2 3">Y2</strain>
    </source>
</reference>
<keyword evidence="1" id="KW-0472">Membrane</keyword>
<keyword evidence="1" id="KW-0812">Transmembrane</keyword>
<feature type="transmembrane region" description="Helical" evidence="1">
    <location>
        <begin position="46"/>
        <end position="66"/>
    </location>
</feature>
<sequence length="219" mass="24971">MVSASKLIPIGIIALSLIIGLITFYIISDLPKQKRKEHVEEIVSQLINLIIFIWIGKIIVNFFVFIKDPLAILAYPSSSHAFYIAVVISIIVNLIKTNSRRIVEPRFIESLLLVFLVASFMYEFIQLVWNNNSFAFGYLVLSSILLVLFISSRGRREVHTLIVVIVTMWSGGMLLLSITQPFVTVFGYLMAPWFVCLIYLISMSIIIITKRKRDRGGRN</sequence>
<organism evidence="2 3">
    <name type="scientific">Guptibacillus hwajinpoensis</name>
    <dbReference type="NCBI Taxonomy" id="208199"/>
    <lineage>
        <taxon>Bacteria</taxon>
        <taxon>Bacillati</taxon>
        <taxon>Bacillota</taxon>
        <taxon>Bacilli</taxon>
        <taxon>Bacillales</taxon>
        <taxon>Guptibacillaceae</taxon>
        <taxon>Guptibacillus</taxon>
    </lineage>
</organism>
<feature type="transmembrane region" description="Helical" evidence="1">
    <location>
        <begin position="185"/>
        <end position="208"/>
    </location>
</feature>
<dbReference type="RefSeq" id="WP_136946132.1">
    <property type="nucleotide sequence ID" value="NZ_SWFM01000001.1"/>
</dbReference>
<evidence type="ECO:0000313" key="3">
    <source>
        <dbReference type="Proteomes" id="UP000310541"/>
    </source>
</evidence>
<proteinExistence type="predicted"/>
<keyword evidence="1" id="KW-1133">Transmembrane helix</keyword>
<feature type="transmembrane region" description="Helical" evidence="1">
    <location>
        <begin position="135"/>
        <end position="151"/>
    </location>
</feature>
<evidence type="ECO:0000256" key="1">
    <source>
        <dbReference type="SAM" id="Phobius"/>
    </source>
</evidence>
<dbReference type="OrthoDB" id="2440835at2"/>
<feature type="transmembrane region" description="Helical" evidence="1">
    <location>
        <begin position="6"/>
        <end position="26"/>
    </location>
</feature>
<evidence type="ECO:0000313" key="2">
    <source>
        <dbReference type="EMBL" id="TKD72281.1"/>
    </source>
</evidence>